<keyword evidence="2" id="KW-0812">Transmembrane</keyword>
<dbReference type="AlphaFoldDB" id="A0A4R2ITI4"/>
<feature type="transmembrane region" description="Helical" evidence="2">
    <location>
        <begin position="6"/>
        <end position="24"/>
    </location>
</feature>
<gene>
    <name evidence="4" type="ORF">EV646_10517</name>
</gene>
<evidence type="ECO:0000256" key="2">
    <source>
        <dbReference type="SAM" id="Phobius"/>
    </source>
</evidence>
<accession>A0A4R2ITI4</accession>
<keyword evidence="2" id="KW-0472">Membrane</keyword>
<dbReference type="Proteomes" id="UP000295573">
    <property type="component" value="Unassembled WGS sequence"/>
</dbReference>
<dbReference type="Pfam" id="PF00892">
    <property type="entry name" value="EamA"/>
    <property type="match status" value="1"/>
</dbReference>
<organism evidence="4 5">
    <name type="scientific">Kribbella antiqua</name>
    <dbReference type="NCBI Taxonomy" id="2512217"/>
    <lineage>
        <taxon>Bacteria</taxon>
        <taxon>Bacillati</taxon>
        <taxon>Actinomycetota</taxon>
        <taxon>Actinomycetes</taxon>
        <taxon>Propionibacteriales</taxon>
        <taxon>Kribbellaceae</taxon>
        <taxon>Kribbella</taxon>
    </lineage>
</organism>
<evidence type="ECO:0000313" key="5">
    <source>
        <dbReference type="Proteomes" id="UP000295573"/>
    </source>
</evidence>
<dbReference type="InterPro" id="IPR037185">
    <property type="entry name" value="EmrE-like"/>
</dbReference>
<feature type="transmembrane region" description="Helical" evidence="2">
    <location>
        <begin position="116"/>
        <end position="133"/>
    </location>
</feature>
<feature type="transmembrane region" description="Helical" evidence="2">
    <location>
        <begin position="91"/>
        <end position="110"/>
    </location>
</feature>
<sequence length="273" mass="27563">MGIGLALLSAVAFGLSDIAAGVAARRLHSAAVAFIGQLTGVVLTLVAALFVAAPDVTWASLGWGAVAGVGTGLGAAFLFQAMSVGRFSIVVPLSDVAGVAIPVLIGVALLGDHIGLAAWLGFALSVPALWLITSKAGPRGGSAAGTRWALLSGAAFSLQYLALAQADPGAGLWPLVFNRVCAAMTVAPWAARRLRMHSRTLGLAALSGALGTVAIASFWFASREQALSIAVVLTSLYPVVPVLAGITVLREPVTRRLLVGLGLAGLTVVLISV</sequence>
<keyword evidence="2" id="KW-1133">Transmembrane helix</keyword>
<reference evidence="4 5" key="1">
    <citation type="journal article" date="2015" name="Stand. Genomic Sci.">
        <title>Genomic Encyclopedia of Bacterial and Archaeal Type Strains, Phase III: the genomes of soil and plant-associated and newly described type strains.</title>
        <authorList>
            <person name="Whitman W.B."/>
            <person name="Woyke T."/>
            <person name="Klenk H.P."/>
            <person name="Zhou Y."/>
            <person name="Lilburn T.G."/>
            <person name="Beck B.J."/>
            <person name="De Vos P."/>
            <person name="Vandamme P."/>
            <person name="Eisen J.A."/>
            <person name="Garrity G."/>
            <person name="Hugenholtz P."/>
            <person name="Kyrpides N.C."/>
        </authorList>
    </citation>
    <scope>NUCLEOTIDE SEQUENCE [LARGE SCALE GENOMIC DNA]</scope>
    <source>
        <strain evidence="4 5">VKM Ac-2541</strain>
    </source>
</reference>
<dbReference type="OrthoDB" id="68076at2"/>
<feature type="transmembrane region" description="Helical" evidence="2">
    <location>
        <begin position="227"/>
        <end position="249"/>
    </location>
</feature>
<feature type="transmembrane region" description="Helical" evidence="2">
    <location>
        <begin position="203"/>
        <end position="221"/>
    </location>
</feature>
<dbReference type="GO" id="GO:0016020">
    <property type="term" value="C:membrane"/>
    <property type="evidence" value="ECO:0007669"/>
    <property type="project" value="InterPro"/>
</dbReference>
<feature type="domain" description="EamA" evidence="3">
    <location>
        <begin position="1"/>
        <end position="133"/>
    </location>
</feature>
<name>A0A4R2ITI4_9ACTN</name>
<comment type="similarity">
    <text evidence="1">Belongs to the EamA transporter family.</text>
</comment>
<dbReference type="InterPro" id="IPR000620">
    <property type="entry name" value="EamA_dom"/>
</dbReference>
<keyword evidence="5" id="KW-1185">Reference proteome</keyword>
<comment type="caution">
    <text evidence="4">The sequence shown here is derived from an EMBL/GenBank/DDBJ whole genome shotgun (WGS) entry which is preliminary data.</text>
</comment>
<evidence type="ECO:0000259" key="3">
    <source>
        <dbReference type="Pfam" id="PF00892"/>
    </source>
</evidence>
<dbReference type="SUPFAM" id="SSF103481">
    <property type="entry name" value="Multidrug resistance efflux transporter EmrE"/>
    <property type="match status" value="2"/>
</dbReference>
<dbReference type="EMBL" id="SLWR01000005">
    <property type="protein sequence ID" value="TCO47468.1"/>
    <property type="molecule type" value="Genomic_DNA"/>
</dbReference>
<protein>
    <submittedName>
        <fullName evidence="4">Putative membrane protein</fullName>
    </submittedName>
</protein>
<dbReference type="Gene3D" id="1.10.3730.20">
    <property type="match status" value="1"/>
</dbReference>
<proteinExistence type="inferred from homology"/>
<dbReference type="RefSeq" id="WP_132148997.1">
    <property type="nucleotide sequence ID" value="NZ_SLWR01000005.1"/>
</dbReference>
<feature type="transmembrane region" description="Helical" evidence="2">
    <location>
        <begin position="58"/>
        <end position="79"/>
    </location>
</feature>
<evidence type="ECO:0000313" key="4">
    <source>
        <dbReference type="EMBL" id="TCO47468.1"/>
    </source>
</evidence>
<evidence type="ECO:0000256" key="1">
    <source>
        <dbReference type="ARBA" id="ARBA00007362"/>
    </source>
</evidence>
<feature type="transmembrane region" description="Helical" evidence="2">
    <location>
        <begin position="31"/>
        <end position="52"/>
    </location>
</feature>